<comment type="caution">
    <text evidence="2">The sequence shown here is derived from an EMBL/GenBank/DDBJ whole genome shotgun (WGS) entry which is preliminary data.</text>
</comment>
<organism evidence="2 3">
    <name type="scientific">Tegillarca granosa</name>
    <name type="common">Malaysian cockle</name>
    <name type="synonym">Anadara granosa</name>
    <dbReference type="NCBI Taxonomy" id="220873"/>
    <lineage>
        <taxon>Eukaryota</taxon>
        <taxon>Metazoa</taxon>
        <taxon>Spiralia</taxon>
        <taxon>Lophotrochozoa</taxon>
        <taxon>Mollusca</taxon>
        <taxon>Bivalvia</taxon>
        <taxon>Autobranchia</taxon>
        <taxon>Pteriomorphia</taxon>
        <taxon>Arcoida</taxon>
        <taxon>Arcoidea</taxon>
        <taxon>Arcidae</taxon>
        <taxon>Tegillarca</taxon>
    </lineage>
</organism>
<reference evidence="2 3" key="1">
    <citation type="submission" date="2022-12" db="EMBL/GenBank/DDBJ databases">
        <title>Chromosome-level genome of Tegillarca granosa.</title>
        <authorList>
            <person name="Kim J."/>
        </authorList>
    </citation>
    <scope>NUCLEOTIDE SEQUENCE [LARGE SCALE GENOMIC DNA]</scope>
    <source>
        <strain evidence="2">Teg-2019</strain>
        <tissue evidence="2">Adductor muscle</tissue>
    </source>
</reference>
<sequence>MPTEKMATSAYGHKKDNYLYIINLLRIDTTLTDTIDMKSMVMRPSGSGSGNSGGVGGNRGGGTNNNNGGSGTGGSGGGSGSTRTHTSASEENI</sequence>
<evidence type="ECO:0000313" key="2">
    <source>
        <dbReference type="EMBL" id="KAJ8306805.1"/>
    </source>
</evidence>
<keyword evidence="3" id="KW-1185">Reference proteome</keyword>
<dbReference type="EMBL" id="JARBDR010000793">
    <property type="protein sequence ID" value="KAJ8306805.1"/>
    <property type="molecule type" value="Genomic_DNA"/>
</dbReference>
<feature type="compositionally biased region" description="Gly residues" evidence="1">
    <location>
        <begin position="47"/>
        <end position="80"/>
    </location>
</feature>
<accession>A0ABQ9ET72</accession>
<evidence type="ECO:0000313" key="3">
    <source>
        <dbReference type="Proteomes" id="UP001217089"/>
    </source>
</evidence>
<protein>
    <submittedName>
        <fullName evidence="2">Uncharacterized protein</fullName>
    </submittedName>
</protein>
<gene>
    <name evidence="2" type="ORF">KUTeg_014889</name>
</gene>
<dbReference type="Proteomes" id="UP001217089">
    <property type="component" value="Unassembled WGS sequence"/>
</dbReference>
<name>A0ABQ9ET72_TEGGR</name>
<evidence type="ECO:0000256" key="1">
    <source>
        <dbReference type="SAM" id="MobiDB-lite"/>
    </source>
</evidence>
<proteinExistence type="predicted"/>
<feature type="region of interest" description="Disordered" evidence="1">
    <location>
        <begin position="40"/>
        <end position="93"/>
    </location>
</feature>